<sequence>VGFGGFAIPFVRGRDLPVAEIEVGQIAGIVTAKLGASLVNSRMGDIPQNVDFELKGSLTKAFLTLNGI</sequence>
<reference evidence="1" key="1">
    <citation type="submission" date="2018-05" db="EMBL/GenBank/DDBJ databases">
        <authorList>
            <person name="Lanie J.A."/>
            <person name="Ng W.-L."/>
            <person name="Kazmierczak K.M."/>
            <person name="Andrzejewski T.M."/>
            <person name="Davidsen T.M."/>
            <person name="Wayne K.J."/>
            <person name="Tettelin H."/>
            <person name="Glass J.I."/>
            <person name="Rusch D."/>
            <person name="Podicherti R."/>
            <person name="Tsui H.-C.T."/>
            <person name="Winkler M.E."/>
        </authorList>
    </citation>
    <scope>NUCLEOTIDE SEQUENCE</scope>
</reference>
<dbReference type="EMBL" id="UINC01153367">
    <property type="protein sequence ID" value="SVD48052.1"/>
    <property type="molecule type" value="Genomic_DNA"/>
</dbReference>
<protein>
    <submittedName>
        <fullName evidence="1">Uncharacterized protein</fullName>
    </submittedName>
</protein>
<accession>A0A382VNE0</accession>
<name>A0A382VNE0_9ZZZZ</name>
<proteinExistence type="predicted"/>
<organism evidence="1">
    <name type="scientific">marine metagenome</name>
    <dbReference type="NCBI Taxonomy" id="408172"/>
    <lineage>
        <taxon>unclassified sequences</taxon>
        <taxon>metagenomes</taxon>
        <taxon>ecological metagenomes</taxon>
    </lineage>
</organism>
<evidence type="ECO:0000313" key="1">
    <source>
        <dbReference type="EMBL" id="SVD48052.1"/>
    </source>
</evidence>
<dbReference type="AlphaFoldDB" id="A0A382VNE0"/>
<gene>
    <name evidence="1" type="ORF">METZ01_LOCUS400906</name>
</gene>
<feature type="non-terminal residue" evidence="1">
    <location>
        <position position="1"/>
    </location>
</feature>